<evidence type="ECO:0000256" key="4">
    <source>
        <dbReference type="ARBA" id="ARBA00023002"/>
    </source>
</evidence>
<dbReference type="RefSeq" id="WP_058445285.1">
    <property type="nucleotide sequence ID" value="NZ_CAAAHT010000017.1"/>
</dbReference>
<dbReference type="InterPro" id="IPR012302">
    <property type="entry name" value="Malic_NAD-bd"/>
</dbReference>
<dbReference type="PANTHER" id="PTHR23406:SF34">
    <property type="entry name" value="NAD-DEPENDENT MALIC ENZYME, MITOCHONDRIAL"/>
    <property type="match status" value="1"/>
</dbReference>
<evidence type="ECO:0000256" key="5">
    <source>
        <dbReference type="ARBA" id="ARBA00023027"/>
    </source>
</evidence>
<dbReference type="InterPro" id="IPR046346">
    <property type="entry name" value="Aminoacid_DH-like_N_sf"/>
</dbReference>
<reference evidence="13 15" key="2">
    <citation type="submission" date="2018-06" db="EMBL/GenBank/DDBJ databases">
        <authorList>
            <consortium name="Pathogen Informatics"/>
            <person name="Doyle S."/>
        </authorList>
    </citation>
    <scope>NUCLEOTIDE SEQUENCE [LARGE SCALE GENOMIC DNA]</scope>
    <source>
        <strain evidence="13 15">NCTC12022</strain>
    </source>
</reference>
<evidence type="ECO:0000259" key="11">
    <source>
        <dbReference type="SMART" id="SM01274"/>
    </source>
</evidence>
<feature type="binding site" evidence="8">
    <location>
        <position position="251"/>
    </location>
    <ligand>
        <name>a divalent metal cation</name>
        <dbReference type="ChEBI" id="CHEBI:60240"/>
    </ligand>
</feature>
<dbReference type="GO" id="GO:0005829">
    <property type="term" value="C:cytosol"/>
    <property type="evidence" value="ECO:0007669"/>
    <property type="project" value="TreeGrafter"/>
</dbReference>
<dbReference type="AlphaFoldDB" id="A0A0W0TV46"/>
<dbReference type="Pfam" id="PF00390">
    <property type="entry name" value="malic"/>
    <property type="match status" value="1"/>
</dbReference>
<reference evidence="12 14" key="1">
    <citation type="submission" date="2015-11" db="EMBL/GenBank/DDBJ databases">
        <title>Genomic analysis of 38 Legionella species identifies large and diverse effector repertoires.</title>
        <authorList>
            <person name="Burstein D."/>
            <person name="Amaro F."/>
            <person name="Zusman T."/>
            <person name="Lifshitz Z."/>
            <person name="Cohen O."/>
            <person name="Gilbert J.A."/>
            <person name="Pupko T."/>
            <person name="Shuman H.A."/>
            <person name="Segal G."/>
        </authorList>
    </citation>
    <scope>NUCLEOTIDE SEQUENCE [LARGE SCALE GENOMIC DNA]</scope>
    <source>
        <strain evidence="12 14">WO-44C</strain>
    </source>
</reference>
<dbReference type="EMBL" id="UASS01000039">
    <property type="protein sequence ID" value="SPX62696.1"/>
    <property type="molecule type" value="Genomic_DNA"/>
</dbReference>
<dbReference type="SMART" id="SM00919">
    <property type="entry name" value="Malic_M"/>
    <property type="match status" value="1"/>
</dbReference>
<dbReference type="InterPro" id="IPR015884">
    <property type="entry name" value="Malic_enzyme_CS"/>
</dbReference>
<dbReference type="Proteomes" id="UP000054698">
    <property type="component" value="Unassembled WGS sequence"/>
</dbReference>
<evidence type="ECO:0000256" key="7">
    <source>
        <dbReference type="PIRSR" id="PIRSR000106-2"/>
    </source>
</evidence>
<dbReference type="Pfam" id="PF03949">
    <property type="entry name" value="Malic_M"/>
    <property type="match status" value="1"/>
</dbReference>
<dbReference type="SUPFAM" id="SSF51735">
    <property type="entry name" value="NAD(P)-binding Rossmann-fold domains"/>
    <property type="match status" value="1"/>
</dbReference>
<dbReference type="Gene3D" id="3.40.50.10380">
    <property type="entry name" value="Malic enzyme, N-terminal domain"/>
    <property type="match status" value="1"/>
</dbReference>
<comment type="cofactor">
    <cofactor evidence="1">
        <name>Mn(2+)</name>
        <dbReference type="ChEBI" id="CHEBI:29035"/>
    </cofactor>
</comment>
<dbReference type="NCBIfam" id="NF010052">
    <property type="entry name" value="PRK13529.1"/>
    <property type="match status" value="1"/>
</dbReference>
<dbReference type="SUPFAM" id="SSF53223">
    <property type="entry name" value="Aminoacid dehydrogenase-like, N-terminal domain"/>
    <property type="match status" value="1"/>
</dbReference>
<dbReference type="OrthoDB" id="3314528at2"/>
<feature type="domain" description="Malic enzyme NAD-binding" evidence="10">
    <location>
        <begin position="275"/>
        <end position="536"/>
    </location>
</feature>
<dbReference type="STRING" id="453.Lfee_1408"/>
<dbReference type="PANTHER" id="PTHR23406">
    <property type="entry name" value="MALIC ENZYME-RELATED"/>
    <property type="match status" value="1"/>
</dbReference>
<gene>
    <name evidence="12" type="primary">sfcA_1</name>
    <name evidence="13" type="synonym">sfcA</name>
    <name evidence="12" type="ORF">Lfee_1408</name>
    <name evidence="13" type="ORF">NCTC12022_03461</name>
</gene>
<dbReference type="Gene3D" id="3.40.50.720">
    <property type="entry name" value="NAD(P)-binding Rossmann-like Domain"/>
    <property type="match status" value="1"/>
</dbReference>
<evidence type="ECO:0000256" key="2">
    <source>
        <dbReference type="ARBA" id="ARBA00008785"/>
    </source>
</evidence>
<dbReference type="InterPro" id="IPR001891">
    <property type="entry name" value="Malic_OxRdtase"/>
</dbReference>
<dbReference type="GO" id="GO:0004470">
    <property type="term" value="F:malic enzyme activity"/>
    <property type="evidence" value="ECO:0007669"/>
    <property type="project" value="InterPro"/>
</dbReference>
<feature type="domain" description="Malic enzyme N-terminal" evidence="11">
    <location>
        <begin position="85"/>
        <end position="265"/>
    </location>
</feature>
<evidence type="ECO:0000256" key="8">
    <source>
        <dbReference type="PIRSR" id="PIRSR000106-3"/>
    </source>
</evidence>
<accession>A0A0W0TV46</accession>
<name>A0A0W0TV46_9GAMM</name>
<keyword evidence="4 13" id="KW-0560">Oxidoreductase</keyword>
<dbReference type="PROSITE" id="PS00331">
    <property type="entry name" value="MALIC_ENZYMES"/>
    <property type="match status" value="1"/>
</dbReference>
<feature type="active site" description="Proton acceptor" evidence="6">
    <location>
        <position position="179"/>
    </location>
</feature>
<dbReference type="FunFam" id="3.40.50.10380:FF:000001">
    <property type="entry name" value="NAD-dependent malic enzyme"/>
    <property type="match status" value="1"/>
</dbReference>
<dbReference type="Proteomes" id="UP000251942">
    <property type="component" value="Unassembled WGS sequence"/>
</dbReference>
<keyword evidence="5" id="KW-0520">NAD</keyword>
<feature type="binding site" evidence="7">
    <location>
        <position position="467"/>
    </location>
    <ligand>
        <name>(S)-malate</name>
        <dbReference type="ChEBI" id="CHEBI:15589"/>
    </ligand>
</feature>
<evidence type="ECO:0000313" key="14">
    <source>
        <dbReference type="Proteomes" id="UP000054698"/>
    </source>
</evidence>
<dbReference type="GO" id="GO:0051287">
    <property type="term" value="F:NAD binding"/>
    <property type="evidence" value="ECO:0007669"/>
    <property type="project" value="InterPro"/>
</dbReference>
<dbReference type="GO" id="GO:0006108">
    <property type="term" value="P:malate metabolic process"/>
    <property type="evidence" value="ECO:0007669"/>
    <property type="project" value="TreeGrafter"/>
</dbReference>
<comment type="similarity">
    <text evidence="2 9">Belongs to the malic enzymes family.</text>
</comment>
<dbReference type="PATRIC" id="fig|453.4.peg.1539"/>
<dbReference type="GO" id="GO:0046872">
    <property type="term" value="F:metal ion binding"/>
    <property type="evidence" value="ECO:0007669"/>
    <property type="project" value="UniProtKB-KW"/>
</dbReference>
<feature type="binding site" evidence="8">
    <location>
        <position position="250"/>
    </location>
    <ligand>
        <name>a divalent metal cation</name>
        <dbReference type="ChEBI" id="CHEBI:60240"/>
    </ligand>
</feature>
<evidence type="ECO:0000313" key="12">
    <source>
        <dbReference type="EMBL" id="KTC99242.1"/>
    </source>
</evidence>
<feature type="binding site" evidence="7">
    <location>
        <position position="161"/>
    </location>
    <ligand>
        <name>(S)-malate</name>
        <dbReference type="ChEBI" id="CHEBI:15589"/>
    </ligand>
</feature>
<dbReference type="EC" id="1.1.1.38" evidence="13"/>
<dbReference type="PIRSF" id="PIRSF000106">
    <property type="entry name" value="ME"/>
    <property type="match status" value="1"/>
</dbReference>
<evidence type="ECO:0000256" key="1">
    <source>
        <dbReference type="ARBA" id="ARBA00001936"/>
    </source>
</evidence>
<dbReference type="InterPro" id="IPR037062">
    <property type="entry name" value="Malic_N_dom_sf"/>
</dbReference>
<proteinExistence type="inferred from homology"/>
<dbReference type="InterPro" id="IPR036291">
    <property type="entry name" value="NAD(P)-bd_dom_sf"/>
</dbReference>
<evidence type="ECO:0000259" key="10">
    <source>
        <dbReference type="SMART" id="SM00919"/>
    </source>
</evidence>
<dbReference type="CDD" id="cd05312">
    <property type="entry name" value="NAD_bind_1_malic_enz"/>
    <property type="match status" value="1"/>
</dbReference>
<keyword evidence="14" id="KW-1185">Reference proteome</keyword>
<evidence type="ECO:0000313" key="15">
    <source>
        <dbReference type="Proteomes" id="UP000251942"/>
    </source>
</evidence>
<comment type="cofactor">
    <cofactor evidence="8">
        <name>Mg(2+)</name>
        <dbReference type="ChEBI" id="CHEBI:18420"/>
    </cofactor>
    <cofactor evidence="8">
        <name>Mn(2+)</name>
        <dbReference type="ChEBI" id="CHEBI:29035"/>
    </cofactor>
    <text evidence="8">Divalent metal cations. Prefers magnesium or manganese.</text>
</comment>
<evidence type="ECO:0000256" key="6">
    <source>
        <dbReference type="PIRSR" id="PIRSR000106-1"/>
    </source>
</evidence>
<dbReference type="PRINTS" id="PR00072">
    <property type="entry name" value="MALOXRDTASE"/>
</dbReference>
<dbReference type="GO" id="GO:0016616">
    <property type="term" value="F:oxidoreductase activity, acting on the CH-OH group of donors, NAD or NADP as acceptor"/>
    <property type="evidence" value="ECO:0007669"/>
    <property type="project" value="InterPro"/>
</dbReference>
<sequence length="571" mass="63566">MDYSHCLDKDGKPYCEVYVTDYRLITNPILNKGTGFTKQEREEFNLFGLLPPEESHIADQRARSYAAFKNKNSDLEKYIYLRDLQDSNETLYYSLLNEHITEMMPIVYTPIVGDACINFSHIYRRPRGIFIAYPDRDRIDQILANPRFDKVKAIVVSDGERILGLGDQGAGGMGIPIGKLALYCACSGIHPSATLPILLDTGTNNAELMKDPLYIGWRHERIRGKEYDDFIAAFIKALKKRFPHILLQWEDFALQNATRLLDTYRTQLCTFNDDVQGTAAIATGTLLSAVQVTGIHLREQRIVIVGAGSAGCGIAELIVHAMIDDGISEKEARDRIYMIDRNGLLVEGMAGLLPFQQKLLKSKQAIANWQCESKDMVSLKDVIKNLHPNALLGVSGQVGIFTEELIREMAAHVAQPIIMPLSNPITHSEAVPTDLMLWTDNRAVIGTGSPFGNIIKNGKPFRVDQTNNVYIFPGMGLGLIAVKAKQVSDKMFMAAAKALASCSPAKHDPQANLLPPLTEVREVSYKVALAVAREAVNSNLADFLTDADIEKSIKSHIWEPTYIPYKLVKKE</sequence>
<feature type="binding site" evidence="7">
    <location>
        <position position="423"/>
    </location>
    <ligand>
        <name>(S)-malate</name>
        <dbReference type="ChEBI" id="CHEBI:15589"/>
    </ligand>
</feature>
<keyword evidence="3 8" id="KW-0479">Metal-binding</keyword>
<dbReference type="SMART" id="SM01274">
    <property type="entry name" value="malic"/>
    <property type="match status" value="1"/>
</dbReference>
<dbReference type="InterPro" id="IPR012301">
    <property type="entry name" value="Malic_N_dom"/>
</dbReference>
<dbReference type="EMBL" id="LNYB01000051">
    <property type="protein sequence ID" value="KTC99242.1"/>
    <property type="molecule type" value="Genomic_DNA"/>
</dbReference>
<evidence type="ECO:0000313" key="13">
    <source>
        <dbReference type="EMBL" id="SPX62696.1"/>
    </source>
</evidence>
<evidence type="ECO:0000256" key="3">
    <source>
        <dbReference type="ARBA" id="ARBA00022723"/>
    </source>
</evidence>
<evidence type="ECO:0000256" key="9">
    <source>
        <dbReference type="RuleBase" id="RU003427"/>
    </source>
</evidence>
<protein>
    <submittedName>
        <fullName evidence="12">Malate dehydrogenase</fullName>
        <ecNumber evidence="13">1.1.1.38</ecNumber>
    </submittedName>
</protein>
<feature type="binding site" evidence="8">
    <location>
        <position position="274"/>
    </location>
    <ligand>
        <name>a divalent metal cation</name>
        <dbReference type="ChEBI" id="CHEBI:60240"/>
    </ligand>
</feature>
<organism evidence="12 14">
    <name type="scientific">Legionella feeleii</name>
    <dbReference type="NCBI Taxonomy" id="453"/>
    <lineage>
        <taxon>Bacteria</taxon>
        <taxon>Pseudomonadati</taxon>
        <taxon>Pseudomonadota</taxon>
        <taxon>Gammaproteobacteria</taxon>
        <taxon>Legionellales</taxon>
        <taxon>Legionellaceae</taxon>
        <taxon>Legionella</taxon>
    </lineage>
</organism>
<feature type="active site" description="Proton donor" evidence="6">
    <location>
        <position position="108"/>
    </location>
</feature>